<sequence length="163" mass="18884">MWQGWLTWCYSLMSRNAEVVVLALYADEVMEPLTREDPERTWYGRFVPIESQWGGSFGFGWAAEFERVRNRSGLLTHLESLPWPYPGSVQVLIHDQDDDCFGLWMLQDGKLVEVALPRTQRIHRPAPDNHDYPPDPGHLVRTDLGNPLAEQTPEELREARPAW</sequence>
<evidence type="ECO:0000313" key="2">
    <source>
        <dbReference type="EMBL" id="GAA0612618.1"/>
    </source>
</evidence>
<dbReference type="Proteomes" id="UP001500668">
    <property type="component" value="Unassembled WGS sequence"/>
</dbReference>
<evidence type="ECO:0000313" key="3">
    <source>
        <dbReference type="Proteomes" id="UP001500668"/>
    </source>
</evidence>
<feature type="region of interest" description="Disordered" evidence="1">
    <location>
        <begin position="123"/>
        <end position="163"/>
    </location>
</feature>
<protein>
    <submittedName>
        <fullName evidence="2">Uncharacterized protein</fullName>
    </submittedName>
</protein>
<feature type="compositionally biased region" description="Basic and acidic residues" evidence="1">
    <location>
        <begin position="154"/>
        <end position="163"/>
    </location>
</feature>
<organism evidence="2 3">
    <name type="scientific">Streptomyces crystallinus</name>
    <dbReference type="NCBI Taxonomy" id="68191"/>
    <lineage>
        <taxon>Bacteria</taxon>
        <taxon>Bacillati</taxon>
        <taxon>Actinomycetota</taxon>
        <taxon>Actinomycetes</taxon>
        <taxon>Kitasatosporales</taxon>
        <taxon>Streptomycetaceae</taxon>
        <taxon>Streptomyces</taxon>
    </lineage>
</organism>
<proteinExistence type="predicted"/>
<accession>A0ABN1GJ52</accession>
<comment type="caution">
    <text evidence="2">The sequence shown here is derived from an EMBL/GenBank/DDBJ whole genome shotgun (WGS) entry which is preliminary data.</text>
</comment>
<reference evidence="2 3" key="1">
    <citation type="journal article" date="2019" name="Int. J. Syst. Evol. Microbiol.">
        <title>The Global Catalogue of Microorganisms (GCM) 10K type strain sequencing project: providing services to taxonomists for standard genome sequencing and annotation.</title>
        <authorList>
            <consortium name="The Broad Institute Genomics Platform"/>
            <consortium name="The Broad Institute Genome Sequencing Center for Infectious Disease"/>
            <person name="Wu L."/>
            <person name="Ma J."/>
        </authorList>
    </citation>
    <scope>NUCLEOTIDE SEQUENCE [LARGE SCALE GENOMIC DNA]</scope>
    <source>
        <strain evidence="2 3">JCM 5067</strain>
    </source>
</reference>
<gene>
    <name evidence="2" type="ORF">GCM10010394_48070</name>
</gene>
<name>A0ABN1GJ52_9ACTN</name>
<evidence type="ECO:0000256" key="1">
    <source>
        <dbReference type="SAM" id="MobiDB-lite"/>
    </source>
</evidence>
<keyword evidence="3" id="KW-1185">Reference proteome</keyword>
<feature type="compositionally biased region" description="Basic and acidic residues" evidence="1">
    <location>
        <begin position="125"/>
        <end position="141"/>
    </location>
</feature>
<dbReference type="EMBL" id="BAAACA010000034">
    <property type="protein sequence ID" value="GAA0612618.1"/>
    <property type="molecule type" value="Genomic_DNA"/>
</dbReference>